<evidence type="ECO:0000313" key="1">
    <source>
        <dbReference type="EMBL" id="CAQ85563.1"/>
    </source>
</evidence>
<evidence type="ECO:0000313" key="2">
    <source>
        <dbReference type="Proteomes" id="UP000002747"/>
    </source>
</evidence>
<name>C7BJN8_PHOAA</name>
<sequence length="124" mass="13598">MGNMRFGLIISIFPAIFITGCTTKISTENQTDTKFNQINSSAKDCVTELSKKITGNEGKHVFTFAFYVSSKSEPLGNSNYTKSVTTGIPYFTATTLDNGDPGSAWRSCMLKHNALVPQIKFPKT</sequence>
<dbReference type="EMBL" id="FM162591">
    <property type="protein sequence ID" value="CAQ85563.1"/>
    <property type="molecule type" value="Genomic_DNA"/>
</dbReference>
<reference evidence="1 2" key="1">
    <citation type="journal article" date="2009" name="BMC Genomics">
        <title>Comparative genomics of the emerging human pathogen Photorhabdus asymbiotica with the insect pathogen Photorhabdus luminescens.</title>
        <authorList>
            <person name="Wilkinson P."/>
            <person name="Waterfield N.R."/>
            <person name="Crossman L."/>
            <person name="Corton C."/>
            <person name="Sanchez-Contreras M."/>
            <person name="Vlisidou I."/>
            <person name="Barron A."/>
            <person name="Bignell A."/>
            <person name="Clark L."/>
            <person name="Ormond D."/>
            <person name="Mayho M."/>
            <person name="Bason N."/>
            <person name="Smith F."/>
            <person name="Simmonds M."/>
            <person name="Churcher C."/>
            <person name="Harris D."/>
            <person name="Thompson N.R."/>
            <person name="Quail M."/>
            <person name="Parkhill J."/>
            <person name="ffrench-Constant R.H."/>
        </authorList>
    </citation>
    <scope>NUCLEOTIDE SEQUENCE [LARGE SCALE GENOMIC DNA]</scope>
    <source>
        <strain evidence="2">ATCC 43949 / 3105-77</strain>
    </source>
</reference>
<accession>C7BJN8</accession>
<proteinExistence type="predicted"/>
<dbReference type="eggNOG" id="ENOG5033HRM">
    <property type="taxonomic scope" value="Bacteria"/>
</dbReference>
<dbReference type="AlphaFoldDB" id="C7BJN8"/>
<protein>
    <recommendedName>
        <fullName evidence="3">Lipoprotein</fullName>
    </recommendedName>
</protein>
<organism evidence="1 2">
    <name type="scientific">Photorhabdus asymbiotica subsp. asymbiotica (strain ATCC 43949 / 3105-77)</name>
    <name type="common">Xenorhabdus luminescens (strain 2)</name>
    <dbReference type="NCBI Taxonomy" id="553480"/>
    <lineage>
        <taxon>Bacteria</taxon>
        <taxon>Pseudomonadati</taxon>
        <taxon>Pseudomonadota</taxon>
        <taxon>Gammaproteobacteria</taxon>
        <taxon>Enterobacterales</taxon>
        <taxon>Morganellaceae</taxon>
        <taxon>Photorhabdus</taxon>
    </lineage>
</organism>
<gene>
    <name evidence="1" type="ordered locus">PAU_03475</name>
</gene>
<evidence type="ECO:0008006" key="3">
    <source>
        <dbReference type="Google" id="ProtNLM"/>
    </source>
</evidence>
<dbReference type="PROSITE" id="PS51257">
    <property type="entry name" value="PROKAR_LIPOPROTEIN"/>
    <property type="match status" value="1"/>
</dbReference>
<dbReference type="Proteomes" id="UP000002747">
    <property type="component" value="Chromosome"/>
</dbReference>
<dbReference type="KEGG" id="pay:PAU_03475"/>